<sequence length="41" mass="4812">MYSFIRDFIGLFQGLDELFIIAGQLWPVNNYDKRALMASEQ</sequence>
<proteinExistence type="predicted"/>
<reference evidence="1" key="1">
    <citation type="submission" date="2022-08" db="EMBL/GenBank/DDBJ databases">
        <authorList>
            <person name="Kallberg Y."/>
            <person name="Tangrot J."/>
            <person name="Rosling A."/>
        </authorList>
    </citation>
    <scope>NUCLEOTIDE SEQUENCE</scope>
    <source>
        <strain evidence="1">Wild A</strain>
    </source>
</reference>
<evidence type="ECO:0000313" key="2">
    <source>
        <dbReference type="Proteomes" id="UP001153678"/>
    </source>
</evidence>
<dbReference type="Proteomes" id="UP001153678">
    <property type="component" value="Unassembled WGS sequence"/>
</dbReference>
<protein>
    <submittedName>
        <fullName evidence="1">3258_t:CDS:1</fullName>
    </submittedName>
</protein>
<organism evidence="1 2">
    <name type="scientific">Funneliformis geosporum</name>
    <dbReference type="NCBI Taxonomy" id="1117311"/>
    <lineage>
        <taxon>Eukaryota</taxon>
        <taxon>Fungi</taxon>
        <taxon>Fungi incertae sedis</taxon>
        <taxon>Mucoromycota</taxon>
        <taxon>Glomeromycotina</taxon>
        <taxon>Glomeromycetes</taxon>
        <taxon>Glomerales</taxon>
        <taxon>Glomeraceae</taxon>
        <taxon>Funneliformis</taxon>
    </lineage>
</organism>
<comment type="caution">
    <text evidence="1">The sequence shown here is derived from an EMBL/GenBank/DDBJ whole genome shotgun (WGS) entry which is preliminary data.</text>
</comment>
<gene>
    <name evidence="1" type="ORF">FWILDA_LOCUS16770</name>
</gene>
<accession>A0A9W4T6J6</accession>
<dbReference type="AlphaFoldDB" id="A0A9W4T6J6"/>
<keyword evidence="2" id="KW-1185">Reference proteome</keyword>
<name>A0A9W4T6J6_9GLOM</name>
<dbReference type="EMBL" id="CAMKVN010011495">
    <property type="protein sequence ID" value="CAI2194826.1"/>
    <property type="molecule type" value="Genomic_DNA"/>
</dbReference>
<evidence type="ECO:0000313" key="1">
    <source>
        <dbReference type="EMBL" id="CAI2194826.1"/>
    </source>
</evidence>